<proteinExistence type="predicted"/>
<evidence type="ECO:0000256" key="2">
    <source>
        <dbReference type="SAM" id="Phobius"/>
    </source>
</evidence>
<keyword evidence="2" id="KW-0472">Membrane</keyword>
<accession>A0ABQ7TN73</accession>
<evidence type="ECO:0000256" key="1">
    <source>
        <dbReference type="SAM" id="MobiDB-lite"/>
    </source>
</evidence>
<comment type="caution">
    <text evidence="5">The sequence shown here is derived from an EMBL/GenBank/DDBJ whole genome shotgun (WGS) entry which is preliminary data.</text>
</comment>
<feature type="transmembrane region" description="Helical" evidence="2">
    <location>
        <begin position="143"/>
        <end position="167"/>
    </location>
</feature>
<feature type="region of interest" description="Disordered" evidence="1">
    <location>
        <begin position="208"/>
        <end position="270"/>
    </location>
</feature>
<evidence type="ECO:0000259" key="4">
    <source>
        <dbReference type="Pfam" id="PF13908"/>
    </source>
</evidence>
<protein>
    <recommendedName>
        <fullName evidence="4">Shisa N-terminal domain-containing protein</fullName>
    </recommendedName>
</protein>
<reference evidence="5 6" key="1">
    <citation type="journal article" date="2022" name="Gigascience">
        <title>A chromosome-level genome assembly and annotation of the desert horned lizard, Phrynosoma platyrhinos, provides insight into chromosomal rearrangements among reptiles.</title>
        <authorList>
            <person name="Koochekian N."/>
            <person name="Ascanio A."/>
            <person name="Farleigh K."/>
            <person name="Card D.C."/>
            <person name="Schield D.R."/>
            <person name="Castoe T.A."/>
            <person name="Jezkova T."/>
        </authorList>
    </citation>
    <scope>NUCLEOTIDE SEQUENCE [LARGE SCALE GENOMIC DNA]</scope>
    <source>
        <strain evidence="5">NK-2021</strain>
    </source>
</reference>
<dbReference type="Pfam" id="PF13908">
    <property type="entry name" value="Shisa_N"/>
    <property type="match status" value="1"/>
</dbReference>
<keyword evidence="3" id="KW-0732">Signal</keyword>
<evidence type="ECO:0000313" key="6">
    <source>
        <dbReference type="Proteomes" id="UP000826234"/>
    </source>
</evidence>
<evidence type="ECO:0000256" key="3">
    <source>
        <dbReference type="SAM" id="SignalP"/>
    </source>
</evidence>
<feature type="domain" description="Shisa N-terminal" evidence="4">
    <location>
        <begin position="22"/>
        <end position="77"/>
    </location>
</feature>
<keyword evidence="2" id="KW-0812">Transmembrane</keyword>
<evidence type="ECO:0000313" key="5">
    <source>
        <dbReference type="EMBL" id="KAH0630917.1"/>
    </source>
</evidence>
<dbReference type="InterPro" id="IPR053891">
    <property type="entry name" value="Shisa_N"/>
</dbReference>
<sequence>MDRTCLCILFLILAPKEPIVKGEMCRSWMLGIWPKFGFGPFRCPLEGDDPEAQFCCGTCRRPYCCASQADRLDGLKCLAEILVELQGTPDGRGRSATTLNMTLPQSVPSGGDLRGIDSGEIGNYTSLNITSFDPENERVPWNYYWLLPISLGLLIICISLFVIVPYLRKHGRNLNYCSREEQSSPPTVRLPLAPTPLLRSAVARVPRSNDAHVGADPPSQEAEVHQGTLEMPPGSNNPSKVPPSAPGSGNHEMTIFTSASPPPDSLEPSLEEILTVGVSF</sequence>
<organism evidence="5 6">
    <name type="scientific">Phrynosoma platyrhinos</name>
    <name type="common">Desert horned lizard</name>
    <dbReference type="NCBI Taxonomy" id="52577"/>
    <lineage>
        <taxon>Eukaryota</taxon>
        <taxon>Metazoa</taxon>
        <taxon>Chordata</taxon>
        <taxon>Craniata</taxon>
        <taxon>Vertebrata</taxon>
        <taxon>Euteleostomi</taxon>
        <taxon>Lepidosauria</taxon>
        <taxon>Squamata</taxon>
        <taxon>Bifurcata</taxon>
        <taxon>Unidentata</taxon>
        <taxon>Episquamata</taxon>
        <taxon>Toxicofera</taxon>
        <taxon>Iguania</taxon>
        <taxon>Phrynosomatidae</taxon>
        <taxon>Phrynosomatinae</taxon>
        <taxon>Phrynosoma</taxon>
    </lineage>
</organism>
<name>A0ABQ7TN73_PHRPL</name>
<dbReference type="EMBL" id="JAIPUX010000415">
    <property type="protein sequence ID" value="KAH0630917.1"/>
    <property type="molecule type" value="Genomic_DNA"/>
</dbReference>
<keyword evidence="6" id="KW-1185">Reference proteome</keyword>
<feature type="chain" id="PRO_5046892397" description="Shisa N-terminal domain-containing protein" evidence="3">
    <location>
        <begin position="23"/>
        <end position="280"/>
    </location>
</feature>
<feature type="signal peptide" evidence="3">
    <location>
        <begin position="1"/>
        <end position="22"/>
    </location>
</feature>
<keyword evidence="2" id="KW-1133">Transmembrane helix</keyword>
<dbReference type="Proteomes" id="UP000826234">
    <property type="component" value="Unassembled WGS sequence"/>
</dbReference>
<gene>
    <name evidence="5" type="ORF">JD844_004275</name>
</gene>